<dbReference type="PANTHER" id="PTHR11552">
    <property type="entry name" value="GLUCOSE-METHANOL-CHOLINE GMC OXIDOREDUCTASE"/>
    <property type="match status" value="1"/>
</dbReference>
<keyword evidence="3 6" id="KW-0285">Flavoprotein</keyword>
<dbReference type="PROSITE" id="PS00623">
    <property type="entry name" value="GMC_OXRED_1"/>
    <property type="match status" value="1"/>
</dbReference>
<dbReference type="PIRSF" id="PIRSF000137">
    <property type="entry name" value="Alcohol_oxidase"/>
    <property type="match status" value="1"/>
</dbReference>
<dbReference type="Pfam" id="PF00732">
    <property type="entry name" value="GMC_oxred_N"/>
    <property type="match status" value="1"/>
</dbReference>
<keyword evidence="4 5" id="KW-0274">FAD</keyword>
<name>A0A2V4TJR1_9BURK</name>
<evidence type="ECO:0000256" key="2">
    <source>
        <dbReference type="ARBA" id="ARBA00010790"/>
    </source>
</evidence>
<dbReference type="InterPro" id="IPR007867">
    <property type="entry name" value="GMC_OxRtase_C"/>
</dbReference>
<evidence type="ECO:0000259" key="7">
    <source>
        <dbReference type="PROSITE" id="PS00623"/>
    </source>
</evidence>
<dbReference type="Gene3D" id="3.50.50.60">
    <property type="entry name" value="FAD/NAD(P)-binding domain"/>
    <property type="match status" value="1"/>
</dbReference>
<feature type="domain" description="Glucose-methanol-choline oxidoreductase N-terminal" evidence="8">
    <location>
        <begin position="262"/>
        <end position="276"/>
    </location>
</feature>
<dbReference type="GO" id="GO:0016614">
    <property type="term" value="F:oxidoreductase activity, acting on CH-OH group of donors"/>
    <property type="evidence" value="ECO:0007669"/>
    <property type="project" value="InterPro"/>
</dbReference>
<comment type="similarity">
    <text evidence="2 6">Belongs to the GMC oxidoreductase family.</text>
</comment>
<dbReference type="Pfam" id="PF05199">
    <property type="entry name" value="GMC_oxred_C"/>
    <property type="match status" value="1"/>
</dbReference>
<accession>A0A2V4TJR1</accession>
<evidence type="ECO:0000259" key="8">
    <source>
        <dbReference type="PROSITE" id="PS00624"/>
    </source>
</evidence>
<dbReference type="Gene3D" id="3.30.560.10">
    <property type="entry name" value="Glucose Oxidase, domain 3"/>
    <property type="match status" value="1"/>
</dbReference>
<evidence type="ECO:0000313" key="10">
    <source>
        <dbReference type="Proteomes" id="UP000247772"/>
    </source>
</evidence>
<dbReference type="SUPFAM" id="SSF51905">
    <property type="entry name" value="FAD/NAD(P)-binding domain"/>
    <property type="match status" value="1"/>
</dbReference>
<dbReference type="Proteomes" id="UP000247772">
    <property type="component" value="Unassembled WGS sequence"/>
</dbReference>
<dbReference type="OrthoDB" id="9785276at2"/>
<evidence type="ECO:0000256" key="3">
    <source>
        <dbReference type="ARBA" id="ARBA00022630"/>
    </source>
</evidence>
<feature type="domain" description="Glucose-methanol-choline oxidoreductase N-terminal" evidence="7">
    <location>
        <begin position="90"/>
        <end position="113"/>
    </location>
</feature>
<feature type="binding site" evidence="5">
    <location>
        <position position="227"/>
    </location>
    <ligand>
        <name>FAD</name>
        <dbReference type="ChEBI" id="CHEBI:57692"/>
    </ligand>
</feature>
<dbReference type="GO" id="GO:0050660">
    <property type="term" value="F:flavin adenine dinucleotide binding"/>
    <property type="evidence" value="ECO:0007669"/>
    <property type="project" value="InterPro"/>
</dbReference>
<evidence type="ECO:0000256" key="5">
    <source>
        <dbReference type="PIRSR" id="PIRSR000137-2"/>
    </source>
</evidence>
<dbReference type="InterPro" id="IPR000172">
    <property type="entry name" value="GMC_OxRdtase_N"/>
</dbReference>
<dbReference type="AlphaFoldDB" id="A0A2V4TJR1"/>
<dbReference type="InterPro" id="IPR036188">
    <property type="entry name" value="FAD/NAD-bd_sf"/>
</dbReference>
<gene>
    <name evidence="9" type="ORF">C7410_114119</name>
</gene>
<reference evidence="9 10" key="1">
    <citation type="submission" date="2018-06" db="EMBL/GenBank/DDBJ databases">
        <title>Genomic Encyclopedia of Type Strains, Phase IV (KMG-V): Genome sequencing to study the core and pangenomes of soil and plant-associated prokaryotes.</title>
        <authorList>
            <person name="Whitman W."/>
        </authorList>
    </citation>
    <scope>NUCLEOTIDE SEQUENCE [LARGE SCALE GENOMIC DNA]</scope>
    <source>
        <strain evidence="9 10">SRCL-318</strain>
    </source>
</reference>
<dbReference type="InterPro" id="IPR012132">
    <property type="entry name" value="GMC_OxRdtase"/>
</dbReference>
<sequence length="537" mass="58449">MSIRSEQQFDYIIVGGGSAGCVVANRLSADPAVKVCLVEAGPGDRRPVVRQLVNIPAGTLGLIANPRYDWMYSFDANDQAGHRDIFCPRGRVLGGSSAINGSIYIRGARSDYDRWASLGNTGWGYRDVLPYFTRHENFEGDSSPWHGVGGELNVTRLRSPHRVSNAFVAAALEAGHRFNDDFNGATQAGFGHYHVTQRHGERMSSSRSFLHPVLSRPNLTIVTDALVERILFQNRTATGIEFVHDRVKHVFNARREIVLSAGTIGSPQLLMLSGIGPAQHLSDLGIRTVHALPGVGYNLHDHQDILMAFDSPRSDLFGLSIRALPWLAASPFRYYLDRKGPWTSNTVEAGGFFKSSASQIEPDLQLIIRPLLGNQPKSRIPRGHGFSVHISLMRPASRGRLLLRSADPADKPLLQSNFLSGGDDARRLSLGIAEVRRIVSMPAMSAFRGDEIEPGKHRQSEDALSDYVHSHVATTFHPVGTCKMGTDAMAVVNPDLRVCGIDGLRVADASIMPAITSGNTNAPSIMIGEKCAALILG</sequence>
<comment type="cofactor">
    <cofactor evidence="1 5">
        <name>FAD</name>
        <dbReference type="ChEBI" id="CHEBI:57692"/>
    </cofactor>
</comment>
<dbReference type="RefSeq" id="WP_110855806.1">
    <property type="nucleotide sequence ID" value="NZ_QJSQ01000014.1"/>
</dbReference>
<dbReference type="PROSITE" id="PS00624">
    <property type="entry name" value="GMC_OXRED_2"/>
    <property type="match status" value="1"/>
</dbReference>
<dbReference type="PROSITE" id="PS51257">
    <property type="entry name" value="PROKAR_LIPOPROTEIN"/>
    <property type="match status" value="1"/>
</dbReference>
<proteinExistence type="inferred from homology"/>
<evidence type="ECO:0000313" key="9">
    <source>
        <dbReference type="EMBL" id="PYE21478.1"/>
    </source>
</evidence>
<dbReference type="PANTHER" id="PTHR11552:SF147">
    <property type="entry name" value="CHOLINE DEHYDROGENASE, MITOCHONDRIAL"/>
    <property type="match status" value="1"/>
</dbReference>
<evidence type="ECO:0000256" key="4">
    <source>
        <dbReference type="ARBA" id="ARBA00022827"/>
    </source>
</evidence>
<evidence type="ECO:0000256" key="6">
    <source>
        <dbReference type="RuleBase" id="RU003968"/>
    </source>
</evidence>
<comment type="caution">
    <text evidence="9">The sequence shown here is derived from an EMBL/GenBank/DDBJ whole genome shotgun (WGS) entry which is preliminary data.</text>
</comment>
<dbReference type="EMBL" id="QJSQ01000014">
    <property type="protein sequence ID" value="PYE21478.1"/>
    <property type="molecule type" value="Genomic_DNA"/>
</dbReference>
<evidence type="ECO:0000256" key="1">
    <source>
        <dbReference type="ARBA" id="ARBA00001974"/>
    </source>
</evidence>
<organism evidence="9 10">
    <name type="scientific">Paraburkholderia silvatlantica</name>
    <dbReference type="NCBI Taxonomy" id="321895"/>
    <lineage>
        <taxon>Bacteria</taxon>
        <taxon>Pseudomonadati</taxon>
        <taxon>Pseudomonadota</taxon>
        <taxon>Betaproteobacteria</taxon>
        <taxon>Burkholderiales</taxon>
        <taxon>Burkholderiaceae</taxon>
        <taxon>Paraburkholderia</taxon>
    </lineage>
</organism>
<protein>
    <submittedName>
        <fullName evidence="9">Choline dehydrogenase-like flavoprotein</fullName>
    </submittedName>
</protein>
<dbReference type="SUPFAM" id="SSF54373">
    <property type="entry name" value="FAD-linked reductases, C-terminal domain"/>
    <property type="match status" value="1"/>
</dbReference>
<feature type="binding site" evidence="5">
    <location>
        <position position="92"/>
    </location>
    <ligand>
        <name>FAD</name>
        <dbReference type="ChEBI" id="CHEBI:57692"/>
    </ligand>
</feature>